<sequence>MRSFTYNPLALQQQSLCNQPQLLSASLDRFSKLGPIGRVGRGSVVPRVFSSSRPPVLRSYEGCGANRGIELECRKVRAGLASNVTVLSLASSTFSNFASTECRRRVLQCRAGREPVSSDDKIVEIVKEELEIDVVRDGWQWTKTNQELIAYSLLLAAVPIGTILPLVGYQWSGAFYFLFLAVWTVYVGSHRSLGKKPPQSVSFKQGLAAPLLCSVSLFGFYSLLRFFPNLDIRTFISAYLGVAGVVAVASNLAPPLRSILPNDDQTAWRIDFPKWLVVDEDEPVHVTLTPADAVATIVGIAAAIASKQAGAPFTLNNFIAVCIVTELLQLLSLGSFATAAAMLSGLLLYDVFWVFGSSHVFGDNVMVTVATSPAFDGPMKLIFPNMIANSPNPYSILGLGDIAVPGLLIALMLRFDRSRSKSLAGADDEIDAQELPADKTYFITCIASYIFGLTVTVVANSVSGAAQPALLYLVPSLLFGVFIVAASRREASLLLEYKEELLPFAVKDDESLE</sequence>
<keyword evidence="6 7" id="KW-0472">Membrane</keyword>
<comment type="caution">
    <text evidence="8">The sequence shown here is derived from an EMBL/GenBank/DDBJ whole genome shotgun (WGS) entry which is preliminary data.</text>
</comment>
<feature type="transmembrane region" description="Helical" evidence="7">
    <location>
        <begin position="394"/>
        <end position="413"/>
    </location>
</feature>
<feature type="transmembrane region" description="Helical" evidence="7">
    <location>
        <begin position="441"/>
        <end position="463"/>
    </location>
</feature>
<keyword evidence="9" id="KW-1185">Reference proteome</keyword>
<reference evidence="8" key="1">
    <citation type="submission" date="2020-06" db="EMBL/GenBank/DDBJ databases">
        <title>WGS assembly of Ceratodon purpureus strain R40.</title>
        <authorList>
            <person name="Carey S.B."/>
            <person name="Jenkins J."/>
            <person name="Shu S."/>
            <person name="Lovell J.T."/>
            <person name="Sreedasyam A."/>
            <person name="Maumus F."/>
            <person name="Tiley G.P."/>
            <person name="Fernandez-Pozo N."/>
            <person name="Barry K."/>
            <person name="Chen C."/>
            <person name="Wang M."/>
            <person name="Lipzen A."/>
            <person name="Daum C."/>
            <person name="Saski C.A."/>
            <person name="Payton A.C."/>
            <person name="Mcbreen J.C."/>
            <person name="Conrad R.E."/>
            <person name="Kollar L.M."/>
            <person name="Olsson S."/>
            <person name="Huttunen S."/>
            <person name="Landis J.B."/>
            <person name="Wickett N.J."/>
            <person name="Johnson M.G."/>
            <person name="Rensing S.A."/>
            <person name="Grimwood J."/>
            <person name="Schmutz J."/>
            <person name="Mcdaniel S.F."/>
        </authorList>
    </citation>
    <scope>NUCLEOTIDE SEQUENCE</scope>
    <source>
        <strain evidence="8">R40</strain>
    </source>
</reference>
<proteinExistence type="inferred from homology"/>
<dbReference type="Proteomes" id="UP000822688">
    <property type="component" value="Chromosome 4"/>
</dbReference>
<evidence type="ECO:0000256" key="5">
    <source>
        <dbReference type="ARBA" id="ARBA00022989"/>
    </source>
</evidence>
<dbReference type="GO" id="GO:0033619">
    <property type="term" value="P:membrane protein proteolysis"/>
    <property type="evidence" value="ECO:0007669"/>
    <property type="project" value="TreeGrafter"/>
</dbReference>
<feature type="transmembrane region" description="Helical" evidence="7">
    <location>
        <begin position="236"/>
        <end position="253"/>
    </location>
</feature>
<dbReference type="SMART" id="SM00730">
    <property type="entry name" value="PSN"/>
    <property type="match status" value="1"/>
</dbReference>
<dbReference type="EMBL" id="CM026424">
    <property type="protein sequence ID" value="KAG0578283.1"/>
    <property type="molecule type" value="Genomic_DNA"/>
</dbReference>
<dbReference type="GO" id="GO:0006465">
    <property type="term" value="P:signal peptide processing"/>
    <property type="evidence" value="ECO:0007669"/>
    <property type="project" value="TreeGrafter"/>
</dbReference>
<evidence type="ECO:0000256" key="7">
    <source>
        <dbReference type="SAM" id="Phobius"/>
    </source>
</evidence>
<feature type="transmembrane region" description="Helical" evidence="7">
    <location>
        <begin position="469"/>
        <end position="487"/>
    </location>
</feature>
<dbReference type="GO" id="GO:0098553">
    <property type="term" value="C:lumenal side of endoplasmic reticulum membrane"/>
    <property type="evidence" value="ECO:0007669"/>
    <property type="project" value="TreeGrafter"/>
</dbReference>
<dbReference type="GO" id="GO:0042500">
    <property type="term" value="F:aspartic endopeptidase activity, intramembrane cleaving"/>
    <property type="evidence" value="ECO:0007669"/>
    <property type="project" value="InterPro"/>
</dbReference>
<evidence type="ECO:0000256" key="1">
    <source>
        <dbReference type="ARBA" id="ARBA00004127"/>
    </source>
</evidence>
<evidence type="ECO:0000256" key="3">
    <source>
        <dbReference type="ARBA" id="ARBA00022692"/>
    </source>
</evidence>
<evidence type="ECO:0000313" key="8">
    <source>
        <dbReference type="EMBL" id="KAG0578283.1"/>
    </source>
</evidence>
<dbReference type="PANTHER" id="PTHR12174">
    <property type="entry name" value="SIGNAL PEPTIDE PEPTIDASE"/>
    <property type="match status" value="1"/>
</dbReference>
<dbReference type="AlphaFoldDB" id="A0A8T0I781"/>
<feature type="transmembrane region" description="Helical" evidence="7">
    <location>
        <begin position="148"/>
        <end position="168"/>
    </location>
</feature>
<keyword evidence="4" id="KW-0378">Hydrolase</keyword>
<accession>A0A8T0I781</accession>
<evidence type="ECO:0000256" key="2">
    <source>
        <dbReference type="ARBA" id="ARBA00006859"/>
    </source>
</evidence>
<keyword evidence="3 7" id="KW-0812">Transmembrane</keyword>
<feature type="transmembrane region" description="Helical" evidence="7">
    <location>
        <begin position="336"/>
        <end position="356"/>
    </location>
</feature>
<feature type="transmembrane region" description="Helical" evidence="7">
    <location>
        <begin position="206"/>
        <end position="224"/>
    </location>
</feature>
<evidence type="ECO:0000256" key="4">
    <source>
        <dbReference type="ARBA" id="ARBA00022801"/>
    </source>
</evidence>
<comment type="similarity">
    <text evidence="2">Belongs to the peptidase A22B family.</text>
</comment>
<dbReference type="PANTHER" id="PTHR12174:SF73">
    <property type="entry name" value="SIGNAL PEPTIDE PEPTIDASE DOMAIN CONTAINING PROTEIN"/>
    <property type="match status" value="1"/>
</dbReference>
<protein>
    <submittedName>
        <fullName evidence="8">Uncharacterized protein</fullName>
    </submittedName>
</protein>
<dbReference type="GO" id="GO:0098554">
    <property type="term" value="C:cytoplasmic side of endoplasmic reticulum membrane"/>
    <property type="evidence" value="ECO:0007669"/>
    <property type="project" value="TreeGrafter"/>
</dbReference>
<comment type="subcellular location">
    <subcellularLocation>
        <location evidence="1">Endomembrane system</location>
        <topology evidence="1">Multi-pass membrane protein</topology>
    </subcellularLocation>
</comment>
<dbReference type="InterPro" id="IPR006639">
    <property type="entry name" value="Preselin/SPP"/>
</dbReference>
<gene>
    <name evidence="8" type="ORF">KC19_4G011100</name>
</gene>
<dbReference type="InterPro" id="IPR007369">
    <property type="entry name" value="Peptidase_A22B_SPP"/>
</dbReference>
<dbReference type="Pfam" id="PF04258">
    <property type="entry name" value="Peptidase_A22B"/>
    <property type="match status" value="1"/>
</dbReference>
<evidence type="ECO:0000256" key="6">
    <source>
        <dbReference type="ARBA" id="ARBA00023136"/>
    </source>
</evidence>
<keyword evidence="5 7" id="KW-1133">Transmembrane helix</keyword>
<evidence type="ECO:0000313" key="9">
    <source>
        <dbReference type="Proteomes" id="UP000822688"/>
    </source>
</evidence>
<name>A0A8T0I781_CERPU</name>
<organism evidence="8 9">
    <name type="scientific">Ceratodon purpureus</name>
    <name type="common">Fire moss</name>
    <name type="synonym">Dicranum purpureum</name>
    <dbReference type="NCBI Taxonomy" id="3225"/>
    <lineage>
        <taxon>Eukaryota</taxon>
        <taxon>Viridiplantae</taxon>
        <taxon>Streptophyta</taxon>
        <taxon>Embryophyta</taxon>
        <taxon>Bryophyta</taxon>
        <taxon>Bryophytina</taxon>
        <taxon>Bryopsida</taxon>
        <taxon>Dicranidae</taxon>
        <taxon>Pseudoditrichales</taxon>
        <taxon>Ditrichaceae</taxon>
        <taxon>Ceratodon</taxon>
    </lineage>
</organism>